<gene>
    <name evidence="1" type="ORF">GA0061071_10197</name>
</gene>
<organism evidence="1 2">
    <name type="scientific">Kosakonia oryzendophytica</name>
    <dbReference type="NCBI Taxonomy" id="1005665"/>
    <lineage>
        <taxon>Bacteria</taxon>
        <taxon>Pseudomonadati</taxon>
        <taxon>Pseudomonadota</taxon>
        <taxon>Gammaproteobacteria</taxon>
        <taxon>Enterobacterales</taxon>
        <taxon>Enterobacteriaceae</taxon>
        <taxon>Kosakonia</taxon>
    </lineage>
</organism>
<dbReference type="EMBL" id="FMAY01000001">
    <property type="protein sequence ID" value="SCB72920.1"/>
    <property type="molecule type" value="Genomic_DNA"/>
</dbReference>
<name>A0A1C3YS74_9ENTR</name>
<dbReference type="AlphaFoldDB" id="A0A1C3YS74"/>
<dbReference type="Proteomes" id="UP000198975">
    <property type="component" value="Unassembled WGS sequence"/>
</dbReference>
<sequence length="50" mass="5811">MFPRNETRFVLFPGCQYMLIGFNNNKDKTTILLLYTGSNNTDLKKSTNIH</sequence>
<proteinExistence type="predicted"/>
<keyword evidence="2" id="KW-1185">Reference proteome</keyword>
<reference evidence="2" key="1">
    <citation type="submission" date="2016-08" db="EMBL/GenBank/DDBJ databases">
        <authorList>
            <person name="Varghese N."/>
            <person name="Submissions Spin"/>
        </authorList>
    </citation>
    <scope>NUCLEOTIDE SEQUENCE [LARGE SCALE GENOMIC DNA]</scope>
    <source>
        <strain evidence="2">REICA_082</strain>
    </source>
</reference>
<accession>A0A1C3YS74</accession>
<protein>
    <submittedName>
        <fullName evidence="1">Uncharacterized protein</fullName>
    </submittedName>
</protein>
<evidence type="ECO:0000313" key="1">
    <source>
        <dbReference type="EMBL" id="SCB72920.1"/>
    </source>
</evidence>
<evidence type="ECO:0000313" key="2">
    <source>
        <dbReference type="Proteomes" id="UP000198975"/>
    </source>
</evidence>